<feature type="compositionally biased region" description="Acidic residues" evidence="10">
    <location>
        <begin position="99"/>
        <end position="117"/>
    </location>
</feature>
<dbReference type="EC" id="1.11.1.24" evidence="1"/>
<evidence type="ECO:0000256" key="3">
    <source>
        <dbReference type="ARBA" id="ARBA00022862"/>
    </source>
</evidence>
<dbReference type="GO" id="GO:0008379">
    <property type="term" value="F:thioredoxin peroxidase activity"/>
    <property type="evidence" value="ECO:0007669"/>
    <property type="project" value="TreeGrafter"/>
</dbReference>
<feature type="compositionally biased region" description="Basic residues" evidence="10">
    <location>
        <begin position="1"/>
        <end position="11"/>
    </location>
</feature>
<dbReference type="GO" id="GO:0045454">
    <property type="term" value="P:cell redox homeostasis"/>
    <property type="evidence" value="ECO:0007669"/>
    <property type="project" value="TreeGrafter"/>
</dbReference>
<sequence length="277" mass="30117">MAPRKQSKKTTAKATTTTTTTGVAVPACYSFNCTHDEGSACYSYDHLHAHLQPTTSTKTASTRTSSKPSSTTTTTKATESPVSSRPKRGRAASKQTTEPETEHDDDNNEDDDNDDEEPKQKKQKQSKLTIGDSIPSDFPSLFTQSHEPFSLYEAAQESGLVLFVYPKANTPGCTNQACAYRDNFEKFGEKGFKVYGVSADSEKSLSGWKAKQGFQYDFVSDTKKQILSLFGLTKPGAGSGIIRSHVVIAKGGKVVHTKIPTPAKESWSDALEAIEKL</sequence>
<dbReference type="GO" id="GO:0005737">
    <property type="term" value="C:cytoplasm"/>
    <property type="evidence" value="ECO:0007669"/>
    <property type="project" value="TreeGrafter"/>
</dbReference>
<dbReference type="InterPro" id="IPR036249">
    <property type="entry name" value="Thioredoxin-like_sf"/>
</dbReference>
<dbReference type="OrthoDB" id="338622at2759"/>
<dbReference type="EMBL" id="MCGO01000037">
    <property type="protein sequence ID" value="ORY39836.1"/>
    <property type="molecule type" value="Genomic_DNA"/>
</dbReference>
<feature type="domain" description="Thioredoxin" evidence="11">
    <location>
        <begin position="128"/>
        <end position="277"/>
    </location>
</feature>
<evidence type="ECO:0000256" key="4">
    <source>
        <dbReference type="ARBA" id="ARBA00023002"/>
    </source>
</evidence>
<keyword evidence="2" id="KW-0575">Peroxidase</keyword>
<comment type="caution">
    <text evidence="12">The sequence shown here is derived from an EMBL/GenBank/DDBJ whole genome shotgun (WGS) entry which is preliminary data.</text>
</comment>
<evidence type="ECO:0000313" key="12">
    <source>
        <dbReference type="EMBL" id="ORY39836.1"/>
    </source>
</evidence>
<dbReference type="Gene3D" id="3.40.30.10">
    <property type="entry name" value="Glutaredoxin"/>
    <property type="match status" value="1"/>
</dbReference>
<evidence type="ECO:0000256" key="1">
    <source>
        <dbReference type="ARBA" id="ARBA00013017"/>
    </source>
</evidence>
<keyword evidence="13" id="KW-1185">Reference proteome</keyword>
<gene>
    <name evidence="12" type="ORF">BCR33DRAFT_852993</name>
</gene>
<evidence type="ECO:0000256" key="10">
    <source>
        <dbReference type="SAM" id="MobiDB-lite"/>
    </source>
</evidence>
<keyword evidence="3" id="KW-0049">Antioxidant</keyword>
<feature type="compositionally biased region" description="Low complexity" evidence="10">
    <location>
        <begin position="12"/>
        <end position="21"/>
    </location>
</feature>
<reference evidence="12 13" key="1">
    <citation type="submission" date="2016-07" db="EMBL/GenBank/DDBJ databases">
        <title>Pervasive Adenine N6-methylation of Active Genes in Fungi.</title>
        <authorList>
            <consortium name="DOE Joint Genome Institute"/>
            <person name="Mondo S.J."/>
            <person name="Dannebaum R.O."/>
            <person name="Kuo R.C."/>
            <person name="Labutti K."/>
            <person name="Haridas S."/>
            <person name="Kuo A."/>
            <person name="Salamov A."/>
            <person name="Ahrendt S.R."/>
            <person name="Lipzen A."/>
            <person name="Sullivan W."/>
            <person name="Andreopoulos W.B."/>
            <person name="Clum A."/>
            <person name="Lindquist E."/>
            <person name="Daum C."/>
            <person name="Ramamoorthy G.K."/>
            <person name="Gryganskyi A."/>
            <person name="Culley D."/>
            <person name="Magnuson J.K."/>
            <person name="James T.Y."/>
            <person name="O'Malley M.A."/>
            <person name="Stajich J.E."/>
            <person name="Spatafora J.W."/>
            <person name="Visel A."/>
            <person name="Grigoriev I.V."/>
        </authorList>
    </citation>
    <scope>NUCLEOTIDE SEQUENCE [LARGE SCALE GENOMIC DNA]</scope>
    <source>
        <strain evidence="12 13">JEL800</strain>
    </source>
</reference>
<dbReference type="GO" id="GO:0034599">
    <property type="term" value="P:cellular response to oxidative stress"/>
    <property type="evidence" value="ECO:0007669"/>
    <property type="project" value="TreeGrafter"/>
</dbReference>
<keyword evidence="5" id="KW-1015">Disulfide bond</keyword>
<comment type="similarity">
    <text evidence="8">Belongs to the peroxiredoxin family. BCP/PrxQ subfamily.</text>
</comment>
<dbReference type="CDD" id="cd03017">
    <property type="entry name" value="PRX_BCP"/>
    <property type="match status" value="1"/>
</dbReference>
<dbReference type="AlphaFoldDB" id="A0A1Y2BYM8"/>
<dbReference type="Proteomes" id="UP000193642">
    <property type="component" value="Unassembled WGS sequence"/>
</dbReference>
<dbReference type="InterPro" id="IPR000866">
    <property type="entry name" value="AhpC/TSA"/>
</dbReference>
<dbReference type="PANTHER" id="PTHR42801:SF23">
    <property type="entry name" value="PEROXIREDOXIN DOT5"/>
    <property type="match status" value="1"/>
</dbReference>
<evidence type="ECO:0000256" key="7">
    <source>
        <dbReference type="ARBA" id="ARBA00032824"/>
    </source>
</evidence>
<feature type="region of interest" description="Disordered" evidence="10">
    <location>
        <begin position="53"/>
        <end position="135"/>
    </location>
</feature>
<feature type="compositionally biased region" description="Low complexity" evidence="10">
    <location>
        <begin position="53"/>
        <end position="81"/>
    </location>
</feature>
<dbReference type="PANTHER" id="PTHR42801">
    <property type="entry name" value="THIOREDOXIN-DEPENDENT PEROXIDE REDUCTASE"/>
    <property type="match status" value="1"/>
</dbReference>
<protein>
    <recommendedName>
        <fullName evidence="1">thioredoxin-dependent peroxiredoxin</fullName>
        <ecNumber evidence="1">1.11.1.24</ecNumber>
    </recommendedName>
    <alternativeName>
        <fullName evidence="7">Thioredoxin peroxidase</fullName>
    </alternativeName>
</protein>
<dbReference type="Pfam" id="PF00578">
    <property type="entry name" value="AhpC-TSA"/>
    <property type="match status" value="1"/>
</dbReference>
<evidence type="ECO:0000313" key="13">
    <source>
        <dbReference type="Proteomes" id="UP000193642"/>
    </source>
</evidence>
<evidence type="ECO:0000256" key="8">
    <source>
        <dbReference type="ARBA" id="ARBA00038489"/>
    </source>
</evidence>
<feature type="region of interest" description="Disordered" evidence="10">
    <location>
        <begin position="1"/>
        <end position="21"/>
    </location>
</feature>
<dbReference type="SUPFAM" id="SSF52833">
    <property type="entry name" value="Thioredoxin-like"/>
    <property type="match status" value="1"/>
</dbReference>
<evidence type="ECO:0000256" key="5">
    <source>
        <dbReference type="ARBA" id="ARBA00023157"/>
    </source>
</evidence>
<evidence type="ECO:0000256" key="2">
    <source>
        <dbReference type="ARBA" id="ARBA00022559"/>
    </source>
</evidence>
<dbReference type="InterPro" id="IPR050924">
    <property type="entry name" value="Peroxiredoxin_BCP/PrxQ"/>
</dbReference>
<evidence type="ECO:0000256" key="6">
    <source>
        <dbReference type="ARBA" id="ARBA00023284"/>
    </source>
</evidence>
<comment type="catalytic activity">
    <reaction evidence="9">
        <text>a hydroperoxide + [thioredoxin]-dithiol = an alcohol + [thioredoxin]-disulfide + H2O</text>
        <dbReference type="Rhea" id="RHEA:62620"/>
        <dbReference type="Rhea" id="RHEA-COMP:10698"/>
        <dbReference type="Rhea" id="RHEA-COMP:10700"/>
        <dbReference type="ChEBI" id="CHEBI:15377"/>
        <dbReference type="ChEBI" id="CHEBI:29950"/>
        <dbReference type="ChEBI" id="CHEBI:30879"/>
        <dbReference type="ChEBI" id="CHEBI:35924"/>
        <dbReference type="ChEBI" id="CHEBI:50058"/>
        <dbReference type="EC" id="1.11.1.24"/>
    </reaction>
</comment>
<name>A0A1Y2BYM8_9FUNG</name>
<keyword evidence="4" id="KW-0560">Oxidoreductase</keyword>
<dbReference type="InterPro" id="IPR013766">
    <property type="entry name" value="Thioredoxin_domain"/>
</dbReference>
<dbReference type="STRING" id="329046.A0A1Y2BYM8"/>
<proteinExistence type="inferred from homology"/>
<organism evidence="12 13">
    <name type="scientific">Rhizoclosmatium globosum</name>
    <dbReference type="NCBI Taxonomy" id="329046"/>
    <lineage>
        <taxon>Eukaryota</taxon>
        <taxon>Fungi</taxon>
        <taxon>Fungi incertae sedis</taxon>
        <taxon>Chytridiomycota</taxon>
        <taxon>Chytridiomycota incertae sedis</taxon>
        <taxon>Chytridiomycetes</taxon>
        <taxon>Chytridiales</taxon>
        <taxon>Chytriomycetaceae</taxon>
        <taxon>Rhizoclosmatium</taxon>
    </lineage>
</organism>
<dbReference type="PROSITE" id="PS51352">
    <property type="entry name" value="THIOREDOXIN_2"/>
    <property type="match status" value="1"/>
</dbReference>
<evidence type="ECO:0000259" key="11">
    <source>
        <dbReference type="PROSITE" id="PS51352"/>
    </source>
</evidence>
<accession>A0A1Y2BYM8</accession>
<evidence type="ECO:0000256" key="9">
    <source>
        <dbReference type="ARBA" id="ARBA00049091"/>
    </source>
</evidence>
<keyword evidence="6" id="KW-0676">Redox-active center</keyword>